<feature type="domain" description="Reverse transcriptase" evidence="2">
    <location>
        <begin position="478"/>
        <end position="715"/>
    </location>
</feature>
<dbReference type="InterPro" id="IPR036691">
    <property type="entry name" value="Endo/exonu/phosph_ase_sf"/>
</dbReference>
<evidence type="ECO:0000259" key="2">
    <source>
        <dbReference type="PROSITE" id="PS50878"/>
    </source>
</evidence>
<dbReference type="SUPFAM" id="SSF56672">
    <property type="entry name" value="DNA/RNA polymerases"/>
    <property type="match status" value="1"/>
</dbReference>
<dbReference type="PANTHER" id="PTHR33116:SF78">
    <property type="entry name" value="OS12G0587133 PROTEIN"/>
    <property type="match status" value="1"/>
</dbReference>
<gene>
    <name evidence="3" type="ORF">FSB_LOCUS13753</name>
</gene>
<accession>A0A2N9FG38</accession>
<evidence type="ECO:0000256" key="1">
    <source>
        <dbReference type="SAM" id="MobiDB-lite"/>
    </source>
</evidence>
<dbReference type="SUPFAM" id="SSF56219">
    <property type="entry name" value="DNase I-like"/>
    <property type="match status" value="1"/>
</dbReference>
<dbReference type="PANTHER" id="PTHR33116">
    <property type="entry name" value="REVERSE TRANSCRIPTASE ZINC-BINDING DOMAIN-CONTAINING PROTEIN-RELATED-RELATED"/>
    <property type="match status" value="1"/>
</dbReference>
<dbReference type="Pfam" id="PF00078">
    <property type="entry name" value="RVT_1"/>
    <property type="match status" value="1"/>
</dbReference>
<organism evidence="3">
    <name type="scientific">Fagus sylvatica</name>
    <name type="common">Beechnut</name>
    <dbReference type="NCBI Taxonomy" id="28930"/>
    <lineage>
        <taxon>Eukaryota</taxon>
        <taxon>Viridiplantae</taxon>
        <taxon>Streptophyta</taxon>
        <taxon>Embryophyta</taxon>
        <taxon>Tracheophyta</taxon>
        <taxon>Spermatophyta</taxon>
        <taxon>Magnoliopsida</taxon>
        <taxon>eudicotyledons</taxon>
        <taxon>Gunneridae</taxon>
        <taxon>Pentapetalae</taxon>
        <taxon>rosids</taxon>
        <taxon>fabids</taxon>
        <taxon>Fagales</taxon>
        <taxon>Fagaceae</taxon>
        <taxon>Fagus</taxon>
    </lineage>
</organism>
<protein>
    <recommendedName>
        <fullName evidence="2">Reverse transcriptase domain-containing protein</fullName>
    </recommendedName>
</protein>
<feature type="region of interest" description="Disordered" evidence="1">
    <location>
        <begin position="115"/>
        <end position="149"/>
    </location>
</feature>
<dbReference type="AlphaFoldDB" id="A0A2N9FG38"/>
<reference evidence="3" key="1">
    <citation type="submission" date="2018-02" db="EMBL/GenBank/DDBJ databases">
        <authorList>
            <person name="Cohen D.B."/>
            <person name="Kent A.D."/>
        </authorList>
    </citation>
    <scope>NUCLEOTIDE SEQUENCE</scope>
</reference>
<dbReference type="EMBL" id="OIVN01000808">
    <property type="protein sequence ID" value="SPC85871.1"/>
    <property type="molecule type" value="Genomic_DNA"/>
</dbReference>
<proteinExistence type="predicted"/>
<dbReference type="PROSITE" id="PS50878">
    <property type="entry name" value="RT_POL"/>
    <property type="match status" value="1"/>
</dbReference>
<sequence>MEGRNEEEFVCQKDTWAKDGIVLQLSLEARDSRDSAAPNKPLIGPILIRSPDSNLKPNRVTLDPSAPRLTHKYSFSWAPTHKTLRITKLLDEKRQAHWIVPQFPFAPLTHIGNDRGSSCAEHDDETPMELNGTADACPQGDLTPSPAGEDIGSLSKLPLALVKEHAISALHCEPLVMVAPPESTEEVSGPTSEPSLWVKQRHWGFCKLVGFPIESHEQECLSLLQRIEADRFVYKEKVGSRRPTASVKKGTCELRRGLNNPKKRESIKYWLRSWKCDVVCLQETKLAGDEGFVDRIEAWWSSYSFCGPPSLVLACKLKALKEDLKKWNYHVFGNVSVKQQQLFCELEVLNCKEQQGGLSSSELEHRGALLLDLDKLAHCEETSWRQKSRVLWLKEGDNNTKFFHKIANSNRRRNFMEKLEVGDTVFSSDSDIRDQAVQFYESLYMEKEPWRPFVDDLPFSVIGDVDRNLLVSRFEKEEILQVGTFTYSLNATFVTLISKKQNAINIWDFRPVSLIGSVYKILANRLRWVLDGVVSESQNAFVGGRQTLDSILIANECLDSRIKCRTPGVVCKLDIEKAYDQVNWDCLLYLMDRMGFGRKWISWIRTCISTVRFSIMVNGSPFGFFGSRGICQGDPLSPLLFLLIMEVLSRMLRRMEEVLHLRMVLSCFEVVTGLGVNMGKSELVPVGEVLNLSHLADILCCRIGSLPMSYLGLPLGASFKAFSIWNPILEKVERRLAGWKKLYLSKGGRLTLLKSTLSSLLTYYLSLFTIPKHVAARIEKLQRNFLWGGPYWGNGCGSLVGKKLTFGGVLLWRNMAWIVQVELVADWVHGFGSGMILGVGMLLSRPCFLFFLLALPLVEEVLAFINFIHSKIPVDLAPDSISWKLRQNGEFDVKSFYHALDVKVDIKFPWRAIWRVKAPRPREPFKSCFFLWSAAWGKDSFL</sequence>
<name>A0A2N9FG38_FAGSY</name>
<dbReference type="Gene3D" id="3.60.10.10">
    <property type="entry name" value="Endonuclease/exonuclease/phosphatase"/>
    <property type="match status" value="1"/>
</dbReference>
<evidence type="ECO:0000313" key="3">
    <source>
        <dbReference type="EMBL" id="SPC85871.1"/>
    </source>
</evidence>
<dbReference type="InterPro" id="IPR043502">
    <property type="entry name" value="DNA/RNA_pol_sf"/>
</dbReference>
<dbReference type="CDD" id="cd01650">
    <property type="entry name" value="RT_nLTR_like"/>
    <property type="match status" value="1"/>
</dbReference>
<dbReference type="InterPro" id="IPR000477">
    <property type="entry name" value="RT_dom"/>
</dbReference>